<dbReference type="Proteomes" id="UP001461498">
    <property type="component" value="Unassembled WGS sequence"/>
</dbReference>
<evidence type="ECO:0000256" key="5">
    <source>
        <dbReference type="ARBA" id="ARBA00012613"/>
    </source>
</evidence>
<keyword evidence="8" id="KW-0808">Transferase</keyword>
<keyword evidence="7" id="KW-0328">Glycosyltransferase</keyword>
<keyword evidence="17 24" id="KW-0464">Manganese</keyword>
<keyword evidence="14" id="KW-0472">Membrane</keyword>
<evidence type="ECO:0000256" key="11">
    <source>
        <dbReference type="ARBA" id="ARBA00022968"/>
    </source>
</evidence>
<evidence type="ECO:0000256" key="22">
    <source>
        <dbReference type="ARBA" id="ARBA00093257"/>
    </source>
</evidence>
<name>A0AAW1DBQ5_9HEMI</name>
<dbReference type="GO" id="GO:0005795">
    <property type="term" value="C:Golgi stack"/>
    <property type="evidence" value="ECO:0007669"/>
    <property type="project" value="InterPro"/>
</dbReference>
<evidence type="ECO:0000256" key="26">
    <source>
        <dbReference type="SAM" id="MobiDB-lite"/>
    </source>
</evidence>
<feature type="binding site" evidence="24">
    <location>
        <position position="425"/>
    </location>
    <ligand>
        <name>Mn(2+)</name>
        <dbReference type="ChEBI" id="CHEBI:29035"/>
    </ligand>
</feature>
<feature type="disulfide bond" evidence="25">
    <location>
        <begin position="211"/>
        <end position="225"/>
    </location>
</feature>
<keyword evidence="9" id="KW-0812">Transmembrane</keyword>
<evidence type="ECO:0000256" key="10">
    <source>
        <dbReference type="ARBA" id="ARBA00022723"/>
    </source>
</evidence>
<comment type="catalytic activity">
    <reaction evidence="22">
        <text>an N(4)-{beta-D-GlcNAc-(1-&gt;2)-alpha-D-Man-(1-&gt;3)-[alpha-D-Man-(1-&gt;6)]-beta-D-Man-(1-&gt;4)-beta-D-GlcNAc-(1-&gt;4)-beta-D-GlcNAc}-L-asparaginyl-[protein] + UDP-N-acetyl-alpha-D-glucosamine = N(4)-{beta-D-GlcNAc-(1-&gt;2)-alpha-D-Man-(1-&gt;3)-[beta-D-GlcNAc-(1-&gt;2)-alpha-D-Man-(1-&gt;6)]-beta-D-Man-(1-&gt;4)-beta-D-GlcNAc-(1-&gt;4)-beta-D-GlcNAc}-L-asparaginyl-[protein] + UDP + H(+)</text>
        <dbReference type="Rhea" id="RHEA:12941"/>
        <dbReference type="Rhea" id="RHEA-COMP:13526"/>
        <dbReference type="Rhea" id="RHEA-COMP:14369"/>
        <dbReference type="ChEBI" id="CHEBI:15378"/>
        <dbReference type="ChEBI" id="CHEBI:57705"/>
        <dbReference type="ChEBI" id="CHEBI:58223"/>
        <dbReference type="ChEBI" id="CHEBI:60615"/>
        <dbReference type="ChEBI" id="CHEBI:60651"/>
        <dbReference type="EC" id="2.4.1.143"/>
    </reaction>
</comment>
<evidence type="ECO:0000256" key="25">
    <source>
        <dbReference type="PIRSR" id="PIRSR607754-3"/>
    </source>
</evidence>
<dbReference type="PANTHER" id="PTHR12871:SF0">
    <property type="entry name" value="ALPHA-1,6-MANNOSYL-GLYCOPROTEIN 2-BETA-N-ACETYLGLUCOSAMINYLTRANSFERASE"/>
    <property type="match status" value="1"/>
</dbReference>
<dbReference type="Gene3D" id="3.90.550.10">
    <property type="entry name" value="Spore Coat Polysaccharide Biosynthesis Protein SpsA, Chain A"/>
    <property type="match status" value="1"/>
</dbReference>
<dbReference type="Pfam" id="PF05060">
    <property type="entry name" value="MGAT2"/>
    <property type="match status" value="2"/>
</dbReference>
<keyword evidence="13" id="KW-0333">Golgi apparatus</keyword>
<gene>
    <name evidence="27" type="ORF">O3M35_005999</name>
</gene>
<feature type="disulfide bond" evidence="25">
    <location>
        <begin position="429"/>
        <end position="438"/>
    </location>
</feature>
<dbReference type="InterPro" id="IPR007754">
    <property type="entry name" value="GlcNAc_II"/>
</dbReference>
<evidence type="ECO:0000313" key="28">
    <source>
        <dbReference type="Proteomes" id="UP001461498"/>
    </source>
</evidence>
<feature type="region of interest" description="Disordered" evidence="26">
    <location>
        <begin position="503"/>
        <end position="524"/>
    </location>
</feature>
<evidence type="ECO:0000256" key="24">
    <source>
        <dbReference type="PIRSR" id="PIRSR607754-2"/>
    </source>
</evidence>
<evidence type="ECO:0000256" key="4">
    <source>
        <dbReference type="ARBA" id="ARBA00011011"/>
    </source>
</evidence>
<evidence type="ECO:0000256" key="6">
    <source>
        <dbReference type="ARBA" id="ARBA00014817"/>
    </source>
</evidence>
<feature type="disulfide bond" evidence="25">
    <location>
        <begin position="390"/>
        <end position="492"/>
    </location>
</feature>
<organism evidence="27 28">
    <name type="scientific">Rhynocoris fuscipes</name>
    <dbReference type="NCBI Taxonomy" id="488301"/>
    <lineage>
        <taxon>Eukaryota</taxon>
        <taxon>Metazoa</taxon>
        <taxon>Ecdysozoa</taxon>
        <taxon>Arthropoda</taxon>
        <taxon>Hexapoda</taxon>
        <taxon>Insecta</taxon>
        <taxon>Pterygota</taxon>
        <taxon>Neoptera</taxon>
        <taxon>Paraneoptera</taxon>
        <taxon>Hemiptera</taxon>
        <taxon>Heteroptera</taxon>
        <taxon>Panheteroptera</taxon>
        <taxon>Cimicomorpha</taxon>
        <taxon>Reduviidae</taxon>
        <taxon>Harpactorinae</taxon>
        <taxon>Harpactorini</taxon>
        <taxon>Rhynocoris</taxon>
    </lineage>
</organism>
<comment type="similarity">
    <text evidence="4">Belongs to the glycosyltransferase 16 (GT16) protein family.</text>
</comment>
<feature type="binding site" evidence="23">
    <location>
        <position position="169"/>
    </location>
    <ligand>
        <name>substrate</name>
    </ligand>
</feature>
<accession>A0AAW1DBQ5</accession>
<comment type="caution">
    <text evidence="27">The sequence shown here is derived from an EMBL/GenBank/DDBJ whole genome shotgun (WGS) entry which is preliminary data.</text>
</comment>
<dbReference type="EMBL" id="JAPXFL010000003">
    <property type="protein sequence ID" value="KAK9508444.1"/>
    <property type="molecule type" value="Genomic_DNA"/>
</dbReference>
<dbReference type="GO" id="GO:0046872">
    <property type="term" value="F:metal ion binding"/>
    <property type="evidence" value="ECO:0007669"/>
    <property type="project" value="UniProtKB-KW"/>
</dbReference>
<keyword evidence="28" id="KW-1185">Reference proteome</keyword>
<evidence type="ECO:0000256" key="17">
    <source>
        <dbReference type="ARBA" id="ARBA00023211"/>
    </source>
</evidence>
<feature type="binding site" evidence="23">
    <location>
        <begin position="244"/>
        <end position="248"/>
    </location>
    <ligand>
        <name>substrate</name>
    </ligand>
</feature>
<evidence type="ECO:0000256" key="15">
    <source>
        <dbReference type="ARBA" id="ARBA00023157"/>
    </source>
</evidence>
<evidence type="ECO:0000256" key="16">
    <source>
        <dbReference type="ARBA" id="ARBA00023180"/>
    </source>
</evidence>
<dbReference type="SUPFAM" id="SSF53448">
    <property type="entry name" value="Nucleotide-diphospho-sugar transferases"/>
    <property type="match status" value="1"/>
</dbReference>
<proteinExistence type="inferred from homology"/>
<evidence type="ECO:0000256" key="18">
    <source>
        <dbReference type="ARBA" id="ARBA00029663"/>
    </source>
</evidence>
<sequence length="545" mass="61943">MASITPTKQLVRVRVTVVGRRKFPCLRTLLLFFTLFFLCLQLHVSNLTGGGESTSPDPANDSALILSMVPQVLHKYLTSKPRNSSHTFNGTAANQTDTKTLSNEEILRQIEKYNQAQTVHNEDIFGPVQNDTIIIVIQVHTRIVYLRHLIVSLAQARDIESTLLVFSHDVFIPECNELVQSVDFARTLQIFYPYSIQTHPNTFPGQSENDCPRDINYQQAQLIRCTNADYPDLYGHYREAKFTQTKHHWWWKANRVFDQLEVTRNHSGMVLFLEEDHYVAEDFIYVLRQMQSACNAACPQCNILSLGTYLKTFNYYGDSKKKEAMKALKHHQGVGAAAVPPSWAYHVLPSLYQHYHKAEVTPWVSSKHNMGMALNRTVWSELRRCAQHFCTYDDYNWDWSLQQVSQQCLKVKLTAMVMRGPRVFHIGECGVHHKKANCESTAVISKVQKVLANAGRHLYPSHLTLTYTTVTKKNKLRKGNGGWGDIRDHQLCMNMTLPTTASSSSQSLSAANHHQFSSSSSSLSSSQSLSAATYHRQQNTAFINS</sequence>
<dbReference type="GO" id="GO:0009312">
    <property type="term" value="P:oligosaccharide biosynthetic process"/>
    <property type="evidence" value="ECO:0007669"/>
    <property type="project" value="InterPro"/>
</dbReference>
<keyword evidence="15 25" id="KW-1015">Disulfide bond</keyword>
<evidence type="ECO:0000256" key="2">
    <source>
        <dbReference type="ARBA" id="ARBA00004323"/>
    </source>
</evidence>
<dbReference type="GO" id="GO:0006487">
    <property type="term" value="P:protein N-linked glycosylation"/>
    <property type="evidence" value="ECO:0007669"/>
    <property type="project" value="TreeGrafter"/>
</dbReference>
<dbReference type="GO" id="GO:0000139">
    <property type="term" value="C:Golgi membrane"/>
    <property type="evidence" value="ECO:0007669"/>
    <property type="project" value="UniProtKB-SubCell"/>
</dbReference>
<keyword evidence="10 24" id="KW-0479">Metal-binding</keyword>
<comment type="pathway">
    <text evidence="3">Protein modification; protein glycosylation.</text>
</comment>
<comment type="subcellular location">
    <subcellularLocation>
        <location evidence="2">Golgi apparatus membrane</location>
        <topology evidence="2">Single-pass type II membrane protein</topology>
    </subcellularLocation>
</comment>
<evidence type="ECO:0000256" key="23">
    <source>
        <dbReference type="PIRSR" id="PIRSR607754-1"/>
    </source>
</evidence>
<evidence type="ECO:0000256" key="14">
    <source>
        <dbReference type="ARBA" id="ARBA00023136"/>
    </source>
</evidence>
<feature type="binding site" evidence="24">
    <location>
        <position position="276"/>
    </location>
    <ligand>
        <name>Mn(2+)</name>
        <dbReference type="ChEBI" id="CHEBI:29035"/>
    </ligand>
</feature>
<feature type="disulfide bond" evidence="25">
    <location>
        <begin position="385"/>
        <end position="408"/>
    </location>
</feature>
<feature type="disulfide bond" evidence="25">
    <location>
        <begin position="298"/>
        <end position="301"/>
    </location>
</feature>
<evidence type="ECO:0000256" key="12">
    <source>
        <dbReference type="ARBA" id="ARBA00022989"/>
    </source>
</evidence>
<protein>
    <recommendedName>
        <fullName evidence="6">Alpha-1,6-mannosyl-glycoprotein 2-beta-N-acetylglucosaminyltransferase</fullName>
        <ecNumber evidence="5">2.4.1.143</ecNumber>
    </recommendedName>
    <alternativeName>
        <fullName evidence="21">Beta-1,2-N-acetylglucosaminyltransferase II</fullName>
    </alternativeName>
    <alternativeName>
        <fullName evidence="20">GlcNAc-T II</fullName>
    </alternativeName>
    <alternativeName>
        <fullName evidence="19">Mannoside acetylglucosaminyltransferase 2</fullName>
    </alternativeName>
    <alternativeName>
        <fullName evidence="18">N-glycosyl-oligosaccharide-glycoprotein N-acetylglucosaminyltransferase II</fullName>
    </alternativeName>
</protein>
<dbReference type="InterPro" id="IPR029044">
    <property type="entry name" value="Nucleotide-diphossugar_trans"/>
</dbReference>
<evidence type="ECO:0000256" key="19">
    <source>
        <dbReference type="ARBA" id="ARBA00031203"/>
    </source>
</evidence>
<evidence type="ECO:0000256" key="3">
    <source>
        <dbReference type="ARBA" id="ARBA00004922"/>
    </source>
</evidence>
<dbReference type="GO" id="GO:0008455">
    <property type="term" value="F:alpha-1,6-mannosylglycoprotein 2-beta-N-acetylglucosaminyltransferase activity"/>
    <property type="evidence" value="ECO:0007669"/>
    <property type="project" value="UniProtKB-EC"/>
</dbReference>
<evidence type="ECO:0000256" key="8">
    <source>
        <dbReference type="ARBA" id="ARBA00022679"/>
    </source>
</evidence>
<evidence type="ECO:0000256" key="20">
    <source>
        <dbReference type="ARBA" id="ARBA00032552"/>
    </source>
</evidence>
<dbReference type="AlphaFoldDB" id="A0AAW1DBQ5"/>
<keyword evidence="12" id="KW-1133">Transmembrane helix</keyword>
<dbReference type="EC" id="2.4.1.143" evidence="5"/>
<evidence type="ECO:0000313" key="27">
    <source>
        <dbReference type="EMBL" id="KAK9508444.1"/>
    </source>
</evidence>
<evidence type="ECO:0000256" key="7">
    <source>
        <dbReference type="ARBA" id="ARBA00022676"/>
    </source>
</evidence>
<dbReference type="PANTHER" id="PTHR12871">
    <property type="entry name" value="BETA-1,2-N-ACETYLGLUCOSAMINYLTRANSFERASE II"/>
    <property type="match status" value="1"/>
</dbReference>
<keyword evidence="11" id="KW-0735">Signal-anchor</keyword>
<keyword evidence="16" id="KW-0325">Glycoprotein</keyword>
<evidence type="ECO:0000256" key="1">
    <source>
        <dbReference type="ARBA" id="ARBA00001936"/>
    </source>
</evidence>
<reference evidence="27 28" key="1">
    <citation type="submission" date="2022-12" db="EMBL/GenBank/DDBJ databases">
        <title>Chromosome-level genome assembly of true bugs.</title>
        <authorList>
            <person name="Ma L."/>
            <person name="Li H."/>
        </authorList>
    </citation>
    <scope>NUCLEOTIDE SEQUENCE [LARGE SCALE GENOMIC DNA]</scope>
    <source>
        <strain evidence="27">Lab_2022b</strain>
    </source>
</reference>
<evidence type="ECO:0000256" key="21">
    <source>
        <dbReference type="ARBA" id="ARBA00032915"/>
    </source>
</evidence>
<evidence type="ECO:0000256" key="9">
    <source>
        <dbReference type="ARBA" id="ARBA00022692"/>
    </source>
</evidence>
<comment type="cofactor">
    <cofactor evidence="1 24">
        <name>Mn(2+)</name>
        <dbReference type="ChEBI" id="CHEBI:29035"/>
    </cofactor>
</comment>
<evidence type="ECO:0000256" key="13">
    <source>
        <dbReference type="ARBA" id="ARBA00023034"/>
    </source>
</evidence>
<feature type="binding site" evidence="23">
    <location>
        <begin position="138"/>
        <end position="142"/>
    </location>
    <ligand>
        <name>substrate</name>
    </ligand>
</feature>